<evidence type="ECO:0000256" key="1">
    <source>
        <dbReference type="SAM" id="MobiDB-lite"/>
    </source>
</evidence>
<proteinExistence type="predicted"/>
<evidence type="ECO:0000313" key="2">
    <source>
        <dbReference type="EMBL" id="CAA9474403.1"/>
    </source>
</evidence>
<feature type="compositionally biased region" description="Basic and acidic residues" evidence="1">
    <location>
        <begin position="20"/>
        <end position="31"/>
    </location>
</feature>
<feature type="region of interest" description="Disordered" evidence="1">
    <location>
        <begin position="1"/>
        <end position="119"/>
    </location>
</feature>
<feature type="region of interest" description="Disordered" evidence="1">
    <location>
        <begin position="217"/>
        <end position="241"/>
    </location>
</feature>
<name>A0A6J4RI60_9ACTN</name>
<accession>A0A6J4RI60</accession>
<protein>
    <submittedName>
        <fullName evidence="2">Uncharacterized protein</fullName>
    </submittedName>
</protein>
<organism evidence="2">
    <name type="scientific">uncultured Solirubrobacteraceae bacterium</name>
    <dbReference type="NCBI Taxonomy" id="1162706"/>
    <lineage>
        <taxon>Bacteria</taxon>
        <taxon>Bacillati</taxon>
        <taxon>Actinomycetota</taxon>
        <taxon>Thermoleophilia</taxon>
        <taxon>Solirubrobacterales</taxon>
        <taxon>Solirubrobacteraceae</taxon>
        <taxon>environmental samples</taxon>
    </lineage>
</organism>
<sequence>MGPPSPRGRHEGVEPGPPRRRVELEDPHLPRGEPGAHQPDLVELLRAQPAPAGAHRLPRALADLVGGLRQPPPVDHAPADDPEGVEAPGLRRVRGEHQPGARVRGPQHAADPPQQRGEALVAAAQPRRALEGLLLRRRPHLALEVVEQRGAAVTRAREERERAVEPLAVEVRVEVAEARRQAAAHLPVGRRVLAARQRAPAVAQPEQRVELLHELRGDDPPAHGPDAHRVPGGRLPRDLEDRERDVEAAAQVDVAVGLRLAADVARRLERADQAALEQERAELGLRRLVVDLLRVPRPHG</sequence>
<dbReference type="AlphaFoldDB" id="A0A6J4RI60"/>
<gene>
    <name evidence="2" type="ORF">AVDCRST_MAG30-350</name>
</gene>
<dbReference type="EMBL" id="CADCVS010000065">
    <property type="protein sequence ID" value="CAA9474403.1"/>
    <property type="molecule type" value="Genomic_DNA"/>
</dbReference>
<reference evidence="2" key="1">
    <citation type="submission" date="2020-02" db="EMBL/GenBank/DDBJ databases">
        <authorList>
            <person name="Meier V. D."/>
        </authorList>
    </citation>
    <scope>NUCLEOTIDE SEQUENCE</scope>
    <source>
        <strain evidence="2">AVDCRST_MAG30</strain>
    </source>
</reference>